<dbReference type="Pfam" id="PF03625">
    <property type="entry name" value="DUF302"/>
    <property type="match status" value="1"/>
</dbReference>
<comment type="caution">
    <text evidence="2">The sequence shown here is derived from an EMBL/GenBank/DDBJ whole genome shotgun (WGS) entry which is preliminary data.</text>
</comment>
<dbReference type="InterPro" id="IPR016796">
    <property type="entry name" value="UCP021774"/>
</dbReference>
<keyword evidence="3" id="KW-1185">Reference proteome</keyword>
<dbReference type="Proteomes" id="UP001595632">
    <property type="component" value="Unassembled WGS sequence"/>
</dbReference>
<evidence type="ECO:0000313" key="3">
    <source>
        <dbReference type="Proteomes" id="UP001595632"/>
    </source>
</evidence>
<dbReference type="InterPro" id="IPR005180">
    <property type="entry name" value="DUF302"/>
</dbReference>
<dbReference type="PANTHER" id="PTHR38342">
    <property type="entry name" value="SLR5037 PROTEIN"/>
    <property type="match status" value="1"/>
</dbReference>
<evidence type="ECO:0000313" key="2">
    <source>
        <dbReference type="EMBL" id="MFC3143117.1"/>
    </source>
</evidence>
<dbReference type="EMBL" id="JBHRTB010000010">
    <property type="protein sequence ID" value="MFC3143117.1"/>
    <property type="molecule type" value="Genomic_DNA"/>
</dbReference>
<organism evidence="2 3">
    <name type="scientific">Psychromarinibacter halotolerans</name>
    <dbReference type="NCBI Taxonomy" id="1775175"/>
    <lineage>
        <taxon>Bacteria</taxon>
        <taxon>Pseudomonadati</taxon>
        <taxon>Pseudomonadota</taxon>
        <taxon>Alphaproteobacteria</taxon>
        <taxon>Rhodobacterales</taxon>
        <taxon>Paracoccaceae</taxon>
        <taxon>Psychromarinibacter</taxon>
    </lineage>
</organism>
<accession>A0ABV7GP12</accession>
<dbReference type="PIRSF" id="PIRSF021774">
    <property type="entry name" value="UCP021774"/>
    <property type="match status" value="1"/>
</dbReference>
<sequence>MSYTHDRLPKDISIDDTDARVRAALSDAGFGVLTEIDVKETMKKKIGAEMDGYRVLGACNPKMAHQAIRVEPRVGAVLPCNVTLRETHGGTEISAIDPVASMTAIDNDDLHTVAGQVRDMLVGAVDAA</sequence>
<name>A0ABV7GP12_9RHOB</name>
<protein>
    <submittedName>
        <fullName evidence="2">DUF302 domain-containing protein</fullName>
    </submittedName>
</protein>
<proteinExistence type="predicted"/>
<dbReference type="RefSeq" id="WP_275633094.1">
    <property type="nucleotide sequence ID" value="NZ_JARGYD010000004.1"/>
</dbReference>
<dbReference type="InterPro" id="IPR035923">
    <property type="entry name" value="TT1751-like_sf"/>
</dbReference>
<dbReference type="PANTHER" id="PTHR38342:SF1">
    <property type="entry name" value="SLR5037 PROTEIN"/>
    <property type="match status" value="1"/>
</dbReference>
<dbReference type="CDD" id="cd14797">
    <property type="entry name" value="DUF302"/>
    <property type="match status" value="1"/>
</dbReference>
<reference evidence="3" key="1">
    <citation type="journal article" date="2019" name="Int. J. Syst. Evol. Microbiol.">
        <title>The Global Catalogue of Microorganisms (GCM) 10K type strain sequencing project: providing services to taxonomists for standard genome sequencing and annotation.</title>
        <authorList>
            <consortium name="The Broad Institute Genomics Platform"/>
            <consortium name="The Broad Institute Genome Sequencing Center for Infectious Disease"/>
            <person name="Wu L."/>
            <person name="Ma J."/>
        </authorList>
    </citation>
    <scope>NUCLEOTIDE SEQUENCE [LARGE SCALE GENOMIC DNA]</scope>
    <source>
        <strain evidence="3">KCTC 52366</strain>
    </source>
</reference>
<gene>
    <name evidence="2" type="ORF">ACFOGP_10375</name>
</gene>
<dbReference type="SUPFAM" id="SSF103247">
    <property type="entry name" value="TT1751-like"/>
    <property type="match status" value="1"/>
</dbReference>
<dbReference type="Gene3D" id="3.30.310.70">
    <property type="entry name" value="TT1751-like domain"/>
    <property type="match status" value="1"/>
</dbReference>
<evidence type="ECO:0000259" key="1">
    <source>
        <dbReference type="Pfam" id="PF03625"/>
    </source>
</evidence>
<feature type="domain" description="DUF302" evidence="1">
    <location>
        <begin position="36"/>
        <end position="98"/>
    </location>
</feature>